<dbReference type="AlphaFoldDB" id="A0A9X1VD66"/>
<evidence type="ECO:0000313" key="3">
    <source>
        <dbReference type="Proteomes" id="UP001139263"/>
    </source>
</evidence>
<feature type="transmembrane region" description="Helical" evidence="1">
    <location>
        <begin position="113"/>
        <end position="134"/>
    </location>
</feature>
<feature type="transmembrane region" description="Helical" evidence="1">
    <location>
        <begin position="37"/>
        <end position="54"/>
    </location>
</feature>
<dbReference type="RefSeq" id="WP_241714884.1">
    <property type="nucleotide sequence ID" value="NZ_JALBUF010000007.1"/>
</dbReference>
<organism evidence="2 3">
    <name type="scientific">Sulfoacidibacillus ferrooxidans</name>
    <dbReference type="NCBI Taxonomy" id="2005001"/>
    <lineage>
        <taxon>Bacteria</taxon>
        <taxon>Bacillati</taxon>
        <taxon>Bacillota</taxon>
        <taxon>Bacilli</taxon>
        <taxon>Bacillales</taxon>
        <taxon>Alicyclobacillaceae</taxon>
        <taxon>Sulfoacidibacillus</taxon>
    </lineage>
</organism>
<accession>A0A9X1VD66</accession>
<sequence length="143" mass="15721">MLFMTSLLGTIVGLLVFYQLLSEMIDHIGLELKMRLVMGNSMAFAFTLSMFLNMVTGSKWISVSVTLIVISIAAYLLYKPNKLIDMIEVVLSAIMSAAMGVMLLGMVNMVAVFMIQVALLVVECLMLLMASGVLREKSSISRD</sequence>
<proteinExistence type="predicted"/>
<dbReference type="EMBL" id="JALBUF010000007">
    <property type="protein sequence ID" value="MCI0183922.1"/>
    <property type="molecule type" value="Genomic_DNA"/>
</dbReference>
<name>A0A9X1VD66_9BACL</name>
<keyword evidence="1" id="KW-0472">Membrane</keyword>
<reference evidence="2" key="1">
    <citation type="submission" date="2022-03" db="EMBL/GenBank/DDBJ databases">
        <title>Draft Genome Sequence of Firmicute Strain S0AB, a Heterotrophic Iron/Sulfur-Oxidizing Extreme Acidophile.</title>
        <authorList>
            <person name="Vergara E."/>
            <person name="Pakostova E."/>
            <person name="Johnson D.B."/>
            <person name="Holmes D.S."/>
        </authorList>
    </citation>
    <scope>NUCLEOTIDE SEQUENCE</scope>
    <source>
        <strain evidence="2">S0AB</strain>
    </source>
</reference>
<gene>
    <name evidence="2" type="ORF">MM817_02214</name>
</gene>
<dbReference type="Proteomes" id="UP001139263">
    <property type="component" value="Unassembled WGS sequence"/>
</dbReference>
<keyword evidence="1" id="KW-1133">Transmembrane helix</keyword>
<feature type="transmembrane region" description="Helical" evidence="1">
    <location>
        <begin position="6"/>
        <end position="25"/>
    </location>
</feature>
<keyword evidence="1" id="KW-0812">Transmembrane</keyword>
<protein>
    <submittedName>
        <fullName evidence="2">Uncharacterized protein</fullName>
    </submittedName>
</protein>
<keyword evidence="3" id="KW-1185">Reference proteome</keyword>
<comment type="caution">
    <text evidence="2">The sequence shown here is derived from an EMBL/GenBank/DDBJ whole genome shotgun (WGS) entry which is preliminary data.</text>
</comment>
<feature type="transmembrane region" description="Helical" evidence="1">
    <location>
        <begin position="60"/>
        <end position="77"/>
    </location>
</feature>
<evidence type="ECO:0000256" key="1">
    <source>
        <dbReference type="SAM" id="Phobius"/>
    </source>
</evidence>
<evidence type="ECO:0000313" key="2">
    <source>
        <dbReference type="EMBL" id="MCI0183922.1"/>
    </source>
</evidence>
<feature type="transmembrane region" description="Helical" evidence="1">
    <location>
        <begin position="89"/>
        <end position="107"/>
    </location>
</feature>